<feature type="domain" description="Plastid lipid-associated protein/fibrillin conserved" evidence="3">
    <location>
        <begin position="63"/>
        <end position="147"/>
    </location>
</feature>
<protein>
    <recommendedName>
        <fullName evidence="3">Plastid lipid-associated protein/fibrillin conserved domain-containing protein</fullName>
    </recommendedName>
</protein>
<dbReference type="AlphaFoldDB" id="A0ABD3PVG0"/>
<name>A0ABD3PVG0_9STRA</name>
<keyword evidence="2" id="KW-0934">Plastid</keyword>
<dbReference type="InterPro" id="IPR006843">
    <property type="entry name" value="PAP/fibrillin_dom"/>
</dbReference>
<dbReference type="GO" id="GO:0009536">
    <property type="term" value="C:plastid"/>
    <property type="evidence" value="ECO:0007669"/>
    <property type="project" value="UniProtKB-SubCell"/>
</dbReference>
<evidence type="ECO:0000259" key="3">
    <source>
        <dbReference type="Pfam" id="PF04755"/>
    </source>
</evidence>
<comment type="caution">
    <text evidence="4">The sequence shown here is derived from an EMBL/GenBank/DDBJ whole genome shotgun (WGS) entry which is preliminary data.</text>
</comment>
<evidence type="ECO:0000313" key="4">
    <source>
        <dbReference type="EMBL" id="KAL3791883.1"/>
    </source>
</evidence>
<evidence type="ECO:0000256" key="1">
    <source>
        <dbReference type="ARBA" id="ARBA00004474"/>
    </source>
</evidence>
<evidence type="ECO:0000256" key="2">
    <source>
        <dbReference type="ARBA" id="ARBA00022640"/>
    </source>
</evidence>
<proteinExistence type="predicted"/>
<gene>
    <name evidence="4" type="ORF">HJC23_010743</name>
</gene>
<dbReference type="Pfam" id="PF04755">
    <property type="entry name" value="PAP_fibrillin"/>
    <property type="match status" value="2"/>
</dbReference>
<dbReference type="PANTHER" id="PTHR31906">
    <property type="entry name" value="PLASTID-LIPID-ASSOCIATED PROTEIN 4, CHLOROPLASTIC-RELATED"/>
    <property type="match status" value="1"/>
</dbReference>
<dbReference type="InterPro" id="IPR039633">
    <property type="entry name" value="PAP"/>
</dbReference>
<feature type="domain" description="Plastid lipid-associated protein/fibrillin conserved" evidence="3">
    <location>
        <begin position="219"/>
        <end position="260"/>
    </location>
</feature>
<sequence>MAPRIASLYLPAAAILSYTSPSEAFQTLLPKVSFNLFDPPKPRNAALDLENQLLAAIQANGDKRLDNSQEIASLVTQLEQCPSIPRPAIAPEVYGRWRLLQTTNADTASPIQRKAVDTTKFDIFQDIVFAEDDDSKLLVRQIVKFSERNELCVDALASTSAYPLQELTDREGTGKILGLNILGVSLVGEEAAEDADRPDSRIRFVFDEGKFDFGGFTIPYPVPFRNPFFRDAVKGWIDITYLSDRIRISRGNKGTTFILKKETLE</sequence>
<reference evidence="4 5" key="1">
    <citation type="journal article" date="2020" name="G3 (Bethesda)">
        <title>Improved Reference Genome for Cyclotella cryptica CCMP332, a Model for Cell Wall Morphogenesis, Salinity Adaptation, and Lipid Production in Diatoms (Bacillariophyta).</title>
        <authorList>
            <person name="Roberts W.R."/>
            <person name="Downey K.M."/>
            <person name="Ruck E.C."/>
            <person name="Traller J.C."/>
            <person name="Alverson A.J."/>
        </authorList>
    </citation>
    <scope>NUCLEOTIDE SEQUENCE [LARGE SCALE GENOMIC DNA]</scope>
    <source>
        <strain evidence="4 5">CCMP332</strain>
    </source>
</reference>
<dbReference type="Proteomes" id="UP001516023">
    <property type="component" value="Unassembled WGS sequence"/>
</dbReference>
<accession>A0ABD3PVG0</accession>
<dbReference type="EMBL" id="JABMIG020000108">
    <property type="protein sequence ID" value="KAL3791883.1"/>
    <property type="molecule type" value="Genomic_DNA"/>
</dbReference>
<evidence type="ECO:0000313" key="5">
    <source>
        <dbReference type="Proteomes" id="UP001516023"/>
    </source>
</evidence>
<organism evidence="4 5">
    <name type="scientific">Cyclotella cryptica</name>
    <dbReference type="NCBI Taxonomy" id="29204"/>
    <lineage>
        <taxon>Eukaryota</taxon>
        <taxon>Sar</taxon>
        <taxon>Stramenopiles</taxon>
        <taxon>Ochrophyta</taxon>
        <taxon>Bacillariophyta</taxon>
        <taxon>Coscinodiscophyceae</taxon>
        <taxon>Thalassiosirophycidae</taxon>
        <taxon>Stephanodiscales</taxon>
        <taxon>Stephanodiscaceae</taxon>
        <taxon>Cyclotella</taxon>
    </lineage>
</organism>
<keyword evidence="5" id="KW-1185">Reference proteome</keyword>
<comment type="subcellular location">
    <subcellularLocation>
        <location evidence="1">Plastid</location>
    </subcellularLocation>
</comment>